<sequence>MTLPYRLKELRQQKNLTQAKVADSLGITQQSYARWENGKVTPTPEKLSKIAKFYGVTTDYLLEGQKDDIDLSNVEVLFRMTSDGLTEEEKVIFRDELIEFMKERKKLFDEDKK</sequence>
<dbReference type="PANTHER" id="PTHR46558">
    <property type="entry name" value="TRACRIPTIONAL REGULATORY PROTEIN-RELATED-RELATED"/>
    <property type="match status" value="1"/>
</dbReference>
<organism evidence="3 4">
    <name type="scientific">Streptococcus gallolyticus</name>
    <dbReference type="NCBI Taxonomy" id="315405"/>
    <lineage>
        <taxon>Bacteria</taxon>
        <taxon>Bacillati</taxon>
        <taxon>Bacillota</taxon>
        <taxon>Bacilli</taxon>
        <taxon>Lactobacillales</taxon>
        <taxon>Streptococcaceae</taxon>
        <taxon>Streptococcus</taxon>
    </lineage>
</organism>
<dbReference type="InterPro" id="IPR010982">
    <property type="entry name" value="Lambda_DNA-bd_dom_sf"/>
</dbReference>
<reference evidence="3 4" key="1">
    <citation type="submission" date="2018-06" db="EMBL/GenBank/DDBJ databases">
        <authorList>
            <consortium name="Pathogen Informatics"/>
            <person name="Doyle S."/>
        </authorList>
    </citation>
    <scope>NUCLEOTIDE SEQUENCE [LARGE SCALE GENOMIC DNA]</scope>
    <source>
        <strain evidence="3 4">NCTC13767</strain>
    </source>
</reference>
<name>A0A380K3M1_9STRE</name>
<evidence type="ECO:0000259" key="2">
    <source>
        <dbReference type="PROSITE" id="PS50943"/>
    </source>
</evidence>
<dbReference type="EMBL" id="UHFM01000006">
    <property type="protein sequence ID" value="SUN59298.1"/>
    <property type="molecule type" value="Genomic_DNA"/>
</dbReference>
<dbReference type="InterPro" id="IPR049639">
    <property type="entry name" value="RstR"/>
</dbReference>
<dbReference type="SUPFAM" id="SSF47413">
    <property type="entry name" value="lambda repressor-like DNA-binding domains"/>
    <property type="match status" value="1"/>
</dbReference>
<dbReference type="NCBIfam" id="NF041951">
    <property type="entry name" value="phage_RstR"/>
    <property type="match status" value="1"/>
</dbReference>
<dbReference type="InterPro" id="IPR001387">
    <property type="entry name" value="Cro/C1-type_HTH"/>
</dbReference>
<keyword evidence="1" id="KW-0238">DNA-binding</keyword>
<dbReference type="PANTHER" id="PTHR46558:SF11">
    <property type="entry name" value="HTH-TYPE TRANSCRIPTIONAL REGULATOR XRE"/>
    <property type="match status" value="1"/>
</dbReference>
<dbReference type="SMART" id="SM00530">
    <property type="entry name" value="HTH_XRE"/>
    <property type="match status" value="1"/>
</dbReference>
<accession>A0A380K3M1</accession>
<evidence type="ECO:0000313" key="3">
    <source>
        <dbReference type="EMBL" id="SUN59298.1"/>
    </source>
</evidence>
<protein>
    <submittedName>
        <fullName evidence="3">Cro/CI family transcriptional regulator</fullName>
    </submittedName>
</protein>
<dbReference type="Pfam" id="PF01381">
    <property type="entry name" value="HTH_3"/>
    <property type="match status" value="1"/>
</dbReference>
<dbReference type="Proteomes" id="UP000254510">
    <property type="component" value="Unassembled WGS sequence"/>
</dbReference>
<dbReference type="AlphaFoldDB" id="A0A380K3M1"/>
<proteinExistence type="predicted"/>
<feature type="domain" description="HTH cro/C1-type" evidence="2">
    <location>
        <begin position="7"/>
        <end position="61"/>
    </location>
</feature>
<dbReference type="CDD" id="cd00093">
    <property type="entry name" value="HTH_XRE"/>
    <property type="match status" value="1"/>
</dbReference>
<dbReference type="Gene3D" id="1.10.260.40">
    <property type="entry name" value="lambda repressor-like DNA-binding domains"/>
    <property type="match status" value="1"/>
</dbReference>
<dbReference type="PROSITE" id="PS50943">
    <property type="entry name" value="HTH_CROC1"/>
    <property type="match status" value="1"/>
</dbReference>
<evidence type="ECO:0000313" key="4">
    <source>
        <dbReference type="Proteomes" id="UP000254510"/>
    </source>
</evidence>
<evidence type="ECO:0000256" key="1">
    <source>
        <dbReference type="ARBA" id="ARBA00023125"/>
    </source>
</evidence>
<dbReference type="GO" id="GO:0003677">
    <property type="term" value="F:DNA binding"/>
    <property type="evidence" value="ECO:0007669"/>
    <property type="project" value="UniProtKB-KW"/>
</dbReference>
<gene>
    <name evidence="3" type="primary">immR_2</name>
    <name evidence="3" type="ORF">NCTC13767_01298</name>
</gene>